<evidence type="ECO:0000256" key="1">
    <source>
        <dbReference type="SAM" id="MobiDB-lite"/>
    </source>
</evidence>
<dbReference type="PROSITE" id="PS51184">
    <property type="entry name" value="JMJC"/>
    <property type="match status" value="1"/>
</dbReference>
<dbReference type="PANTHER" id="PTHR12461:SF101">
    <property type="entry name" value="TRNA WYBUTOSINE-SYNTHESIZING PROTEIN 4"/>
    <property type="match status" value="1"/>
</dbReference>
<proteinExistence type="predicted"/>
<evidence type="ECO:0000313" key="3">
    <source>
        <dbReference type="EMBL" id="KAJ5331797.1"/>
    </source>
</evidence>
<dbReference type="InterPro" id="IPR003347">
    <property type="entry name" value="JmjC_dom"/>
</dbReference>
<sequence length="546" mass="61642">MALKPNLASQIGATLAAIAEPKPSDPILNCDLGSGEGLRALLFNTPSKALEIADAKLRVFPFSDVQDCWRRLFTDASIVQACYLVIQECNLSELPTDELDLSRLTKELLEHLGESDQDALIDIRSPWLTQVIHTLDKALIICGAPMREFTIDSLLLSLQDATNWEVELKDDLMERDQHSTKRRRFISPMFPPNALPDPRLQYPVPRVQEQSFENMEKHIQETRMPLIIENAVNHWPAMSTRPWGSQDYWYKRTFGGRRLVPIEIGRDYTDPEWGQQFMPLNEFVRHHIWQDNSLCGSDEEDSSGVTRPTGYLAQHDLLAQIPALRKDIAIPEACFIPPPGPEPGTPVYLAQQRSREEAQAKEAETSPQSNVSPTEDPQTEDLQDSQEAHQDDGSASDTCSLMDVPKDPIINTWIGPVSTISPLHHDPYNNILVQVVGTKYIRLYSPQTPASKIHPRGKEMVPSGDPTEEDPIKNGNLIDMSNTSEVDIAAIELSPAEDWDEKWPGFQDAEYVEAILHEGECLYIPIGWWHYVRGLRAGVSVSFWWK</sequence>
<feature type="compositionally biased region" description="Polar residues" evidence="1">
    <location>
        <begin position="365"/>
        <end position="376"/>
    </location>
</feature>
<feature type="domain" description="JmjC" evidence="2">
    <location>
        <begin position="376"/>
        <end position="546"/>
    </location>
</feature>
<feature type="region of interest" description="Disordered" evidence="1">
    <location>
        <begin position="335"/>
        <end position="402"/>
    </location>
</feature>
<name>A0A9W9QDS5_9EURO</name>
<dbReference type="EMBL" id="JAPZBO010000001">
    <property type="protein sequence ID" value="KAJ5331797.1"/>
    <property type="molecule type" value="Genomic_DNA"/>
</dbReference>
<dbReference type="PANTHER" id="PTHR12461">
    <property type="entry name" value="HYPOXIA-INDUCIBLE FACTOR 1 ALPHA INHIBITOR-RELATED"/>
    <property type="match status" value="1"/>
</dbReference>
<comment type="caution">
    <text evidence="3">The sequence shown here is derived from an EMBL/GenBank/DDBJ whole genome shotgun (WGS) entry which is preliminary data.</text>
</comment>
<evidence type="ECO:0000313" key="4">
    <source>
        <dbReference type="Proteomes" id="UP001147746"/>
    </source>
</evidence>
<dbReference type="Pfam" id="PF13621">
    <property type="entry name" value="Cupin_8"/>
    <property type="match status" value="1"/>
</dbReference>
<organism evidence="3 4">
    <name type="scientific">Penicillium atrosanguineum</name>
    <dbReference type="NCBI Taxonomy" id="1132637"/>
    <lineage>
        <taxon>Eukaryota</taxon>
        <taxon>Fungi</taxon>
        <taxon>Dikarya</taxon>
        <taxon>Ascomycota</taxon>
        <taxon>Pezizomycotina</taxon>
        <taxon>Eurotiomycetes</taxon>
        <taxon>Eurotiomycetidae</taxon>
        <taxon>Eurotiales</taxon>
        <taxon>Aspergillaceae</taxon>
        <taxon>Penicillium</taxon>
    </lineage>
</organism>
<protein>
    <recommendedName>
        <fullName evidence="2">JmjC domain-containing protein</fullName>
    </recommendedName>
</protein>
<evidence type="ECO:0000259" key="2">
    <source>
        <dbReference type="PROSITE" id="PS51184"/>
    </source>
</evidence>
<feature type="region of interest" description="Disordered" evidence="1">
    <location>
        <begin position="451"/>
        <end position="478"/>
    </location>
</feature>
<keyword evidence="4" id="KW-1185">Reference proteome</keyword>
<dbReference type="Proteomes" id="UP001147746">
    <property type="component" value="Unassembled WGS sequence"/>
</dbReference>
<feature type="compositionally biased region" description="Basic and acidic residues" evidence="1">
    <location>
        <begin position="353"/>
        <end position="364"/>
    </location>
</feature>
<gene>
    <name evidence="3" type="ORF">N7476_001580</name>
</gene>
<reference evidence="3" key="1">
    <citation type="submission" date="2022-12" db="EMBL/GenBank/DDBJ databases">
        <authorList>
            <person name="Petersen C."/>
        </authorList>
    </citation>
    <scope>NUCLEOTIDE SEQUENCE</scope>
    <source>
        <strain evidence="3">IBT 21472</strain>
    </source>
</reference>
<dbReference type="InterPro" id="IPR041667">
    <property type="entry name" value="Cupin_8"/>
</dbReference>
<reference evidence="3" key="2">
    <citation type="journal article" date="2023" name="IMA Fungus">
        <title>Comparative genomic study of the Penicillium genus elucidates a diverse pangenome and 15 lateral gene transfer events.</title>
        <authorList>
            <person name="Petersen C."/>
            <person name="Sorensen T."/>
            <person name="Nielsen M.R."/>
            <person name="Sondergaard T.E."/>
            <person name="Sorensen J.L."/>
            <person name="Fitzpatrick D.A."/>
            <person name="Frisvad J.C."/>
            <person name="Nielsen K.L."/>
        </authorList>
    </citation>
    <scope>NUCLEOTIDE SEQUENCE</scope>
    <source>
        <strain evidence="3">IBT 21472</strain>
    </source>
</reference>
<accession>A0A9W9QDS5</accession>
<dbReference type="SUPFAM" id="SSF51197">
    <property type="entry name" value="Clavaminate synthase-like"/>
    <property type="match status" value="1"/>
</dbReference>
<dbReference type="AlphaFoldDB" id="A0A9W9QDS5"/>
<dbReference type="Gene3D" id="2.60.120.650">
    <property type="entry name" value="Cupin"/>
    <property type="match status" value="1"/>
</dbReference>